<dbReference type="PANTHER" id="PTHR42648">
    <property type="entry name" value="TRANSPOSASE, PUTATIVE-RELATED"/>
    <property type="match status" value="1"/>
</dbReference>
<evidence type="ECO:0000256" key="3">
    <source>
        <dbReference type="ARBA" id="ARBA00022759"/>
    </source>
</evidence>
<dbReference type="OrthoDB" id="413361at2759"/>
<keyword evidence="4" id="KW-0378">Hydrolase</keyword>
<organism evidence="10 11">
    <name type="scientific">Phytophthora lilii</name>
    <dbReference type="NCBI Taxonomy" id="2077276"/>
    <lineage>
        <taxon>Eukaryota</taxon>
        <taxon>Sar</taxon>
        <taxon>Stramenopiles</taxon>
        <taxon>Oomycota</taxon>
        <taxon>Peronosporomycetes</taxon>
        <taxon>Peronosporales</taxon>
        <taxon>Peronosporaceae</taxon>
        <taxon>Phytophthora</taxon>
    </lineage>
</organism>
<keyword evidence="2" id="KW-0479">Metal-binding</keyword>
<accession>A0A9W6WUI7</accession>
<dbReference type="InterPro" id="IPR039537">
    <property type="entry name" value="Retrotran_Ty1/copia-like"/>
</dbReference>
<dbReference type="PANTHER" id="PTHR42648:SF11">
    <property type="entry name" value="TRANSPOSON TY4-P GAG-POL POLYPROTEIN"/>
    <property type="match status" value="1"/>
</dbReference>
<dbReference type="EMBL" id="BSXW01000302">
    <property type="protein sequence ID" value="GMF17993.1"/>
    <property type="molecule type" value="Genomic_DNA"/>
</dbReference>
<evidence type="ECO:0000313" key="11">
    <source>
        <dbReference type="Proteomes" id="UP001165083"/>
    </source>
</evidence>
<evidence type="ECO:0000256" key="1">
    <source>
        <dbReference type="ARBA" id="ARBA00022722"/>
    </source>
</evidence>
<gene>
    <name evidence="10" type="ORF">Plil01_000666300</name>
</gene>
<dbReference type="GO" id="GO:0003964">
    <property type="term" value="F:RNA-directed DNA polymerase activity"/>
    <property type="evidence" value="ECO:0007669"/>
    <property type="project" value="UniProtKB-KW"/>
</dbReference>
<keyword evidence="8" id="KW-0239">DNA-directed DNA polymerase</keyword>
<keyword evidence="8" id="KW-0548">Nucleotidyltransferase</keyword>
<reference evidence="10" key="1">
    <citation type="submission" date="2023-04" db="EMBL/GenBank/DDBJ databases">
        <title>Phytophthora lilii NBRC 32176.</title>
        <authorList>
            <person name="Ichikawa N."/>
            <person name="Sato H."/>
            <person name="Tonouchi N."/>
        </authorList>
    </citation>
    <scope>NUCLEOTIDE SEQUENCE</scope>
    <source>
        <strain evidence="10">NBRC 32176</strain>
    </source>
</reference>
<keyword evidence="9" id="KW-0233">DNA recombination</keyword>
<dbReference type="Proteomes" id="UP001165083">
    <property type="component" value="Unassembled WGS sequence"/>
</dbReference>
<protein>
    <submittedName>
        <fullName evidence="10">Unnamed protein product</fullName>
    </submittedName>
</protein>
<evidence type="ECO:0000256" key="8">
    <source>
        <dbReference type="ARBA" id="ARBA00022932"/>
    </source>
</evidence>
<evidence type="ECO:0000256" key="2">
    <source>
        <dbReference type="ARBA" id="ARBA00022723"/>
    </source>
</evidence>
<evidence type="ECO:0000256" key="5">
    <source>
        <dbReference type="ARBA" id="ARBA00022842"/>
    </source>
</evidence>
<dbReference type="GO" id="GO:0015074">
    <property type="term" value="P:DNA integration"/>
    <property type="evidence" value="ECO:0007669"/>
    <property type="project" value="UniProtKB-KW"/>
</dbReference>
<sequence>MRCLLSHFVRQELWAQAAVSAAFCVNIVPNSTRNMEIPYAIWYCELPSYLRLHKFGCAVLAYVDKVERQKMYPKAREAIFVGYNREKPGSTTCGNVNTSMPIAQYLGIDQTEVDDVAAMIEAIHDEDSIAKVVMIEQPER</sequence>
<comment type="caution">
    <text evidence="10">The sequence shown here is derived from an EMBL/GenBank/DDBJ whole genome shotgun (WGS) entry which is preliminary data.</text>
</comment>
<keyword evidence="5" id="KW-0460">Magnesium</keyword>
<keyword evidence="3" id="KW-0255">Endonuclease</keyword>
<proteinExistence type="predicted"/>
<evidence type="ECO:0000313" key="10">
    <source>
        <dbReference type="EMBL" id="GMF17993.1"/>
    </source>
</evidence>
<evidence type="ECO:0000256" key="6">
    <source>
        <dbReference type="ARBA" id="ARBA00022908"/>
    </source>
</evidence>
<dbReference type="GO" id="GO:0046872">
    <property type="term" value="F:metal ion binding"/>
    <property type="evidence" value="ECO:0007669"/>
    <property type="project" value="UniProtKB-KW"/>
</dbReference>
<dbReference type="GO" id="GO:0016787">
    <property type="term" value="F:hydrolase activity"/>
    <property type="evidence" value="ECO:0007669"/>
    <property type="project" value="UniProtKB-KW"/>
</dbReference>
<dbReference type="GO" id="GO:0006310">
    <property type="term" value="P:DNA recombination"/>
    <property type="evidence" value="ECO:0007669"/>
    <property type="project" value="UniProtKB-KW"/>
</dbReference>
<name>A0A9W6WUI7_9STRA</name>
<keyword evidence="11" id="KW-1185">Reference proteome</keyword>
<dbReference type="GO" id="GO:0004519">
    <property type="term" value="F:endonuclease activity"/>
    <property type="evidence" value="ECO:0007669"/>
    <property type="project" value="UniProtKB-KW"/>
</dbReference>
<evidence type="ECO:0000256" key="9">
    <source>
        <dbReference type="ARBA" id="ARBA00023172"/>
    </source>
</evidence>
<keyword evidence="6" id="KW-0229">DNA integration</keyword>
<evidence type="ECO:0000256" key="7">
    <source>
        <dbReference type="ARBA" id="ARBA00022918"/>
    </source>
</evidence>
<dbReference type="AlphaFoldDB" id="A0A9W6WUI7"/>
<keyword evidence="7" id="KW-0695">RNA-directed DNA polymerase</keyword>
<evidence type="ECO:0000256" key="4">
    <source>
        <dbReference type="ARBA" id="ARBA00022801"/>
    </source>
</evidence>
<dbReference type="GO" id="GO:0003887">
    <property type="term" value="F:DNA-directed DNA polymerase activity"/>
    <property type="evidence" value="ECO:0007669"/>
    <property type="project" value="UniProtKB-KW"/>
</dbReference>
<keyword evidence="1" id="KW-0540">Nuclease</keyword>
<keyword evidence="8" id="KW-0808">Transferase</keyword>